<comment type="caution">
    <text evidence="1">The sequence shown here is derived from an EMBL/GenBank/DDBJ whole genome shotgun (WGS) entry which is preliminary data.</text>
</comment>
<dbReference type="AlphaFoldDB" id="A0A0E3BXH1"/>
<evidence type="ECO:0000313" key="1">
    <source>
        <dbReference type="EMBL" id="KGH08210.1"/>
    </source>
</evidence>
<organism evidence="1 2">
    <name type="scientific">Comamonas thiooxydans</name>
    <dbReference type="NCBI Taxonomy" id="363952"/>
    <lineage>
        <taxon>Bacteria</taxon>
        <taxon>Pseudomonadati</taxon>
        <taxon>Pseudomonadota</taxon>
        <taxon>Betaproteobacteria</taxon>
        <taxon>Burkholderiales</taxon>
        <taxon>Comamonadaceae</taxon>
        <taxon>Comamonas</taxon>
    </lineage>
</organism>
<dbReference type="Proteomes" id="UP000029549">
    <property type="component" value="Unassembled WGS sequence"/>
</dbReference>
<reference evidence="1 2" key="1">
    <citation type="submission" date="2013-09" db="EMBL/GenBank/DDBJ databases">
        <title>High correlation between genotypes and phenotypes of environmental bacteria Comamonas testosteroni strains.</title>
        <authorList>
            <person name="Liu L."/>
            <person name="Zhu W."/>
            <person name="Xia X."/>
            <person name="Xu B."/>
            <person name="Luo M."/>
            <person name="Wang G."/>
        </authorList>
    </citation>
    <scope>NUCLEOTIDE SEQUENCE [LARGE SCALE GENOMIC DNA]</scope>
    <source>
        <strain evidence="1 2">DF2</strain>
    </source>
</reference>
<evidence type="ECO:0000313" key="2">
    <source>
        <dbReference type="Proteomes" id="UP000029549"/>
    </source>
</evidence>
<sequence>MDLLLNFLTNILTDSSESTERAIDATLIDLRSEAPVEWELDRRYKNIHNDGSYIYRLMSLHLVINPNGAFAIMKTNKEILLEQKSKGGRTFTFPPHLNFHT</sequence>
<gene>
    <name evidence="1" type="ORF">P608_18495</name>
</gene>
<accession>A0A0E3BXH1</accession>
<protein>
    <submittedName>
        <fullName evidence="1">Uncharacterized protein</fullName>
    </submittedName>
</protein>
<dbReference type="EMBL" id="AWTP01000125">
    <property type="protein sequence ID" value="KGH08210.1"/>
    <property type="molecule type" value="Genomic_DNA"/>
</dbReference>
<proteinExistence type="predicted"/>
<name>A0A0E3BXH1_9BURK</name>
<keyword evidence="2" id="KW-1185">Reference proteome</keyword>